<evidence type="ECO:0000259" key="1">
    <source>
        <dbReference type="Pfam" id="PF01272"/>
    </source>
</evidence>
<feature type="domain" description="Transcription elongation factor GreA/GreB C-terminal" evidence="1">
    <location>
        <begin position="51"/>
        <end position="124"/>
    </location>
</feature>
<organism evidence="3 4">
    <name type="scientific">Litchfieldella anticariensis (strain DSM 16096 / CECT 5854 / CIP 108499 / LMG 22089 / FP35)</name>
    <name type="common">Halomonas anticariensis</name>
    <dbReference type="NCBI Taxonomy" id="1121939"/>
    <lineage>
        <taxon>Bacteria</taxon>
        <taxon>Pseudomonadati</taxon>
        <taxon>Pseudomonadota</taxon>
        <taxon>Gammaproteobacteria</taxon>
        <taxon>Oceanospirillales</taxon>
        <taxon>Halomonadaceae</taxon>
        <taxon>Litchfieldella</taxon>
    </lineage>
</organism>
<dbReference type="Pfam" id="PF14760">
    <property type="entry name" value="Rnk_N"/>
    <property type="match status" value="1"/>
</dbReference>
<dbReference type="InterPro" id="IPR023459">
    <property type="entry name" value="Tscrpt_elong_fac_GreA/B_fam"/>
</dbReference>
<gene>
    <name evidence="3" type="ORF">L861_14240</name>
</gene>
<dbReference type="SUPFAM" id="SSF54534">
    <property type="entry name" value="FKBP-like"/>
    <property type="match status" value="1"/>
</dbReference>
<comment type="caution">
    <text evidence="3">The sequence shown here is derived from an EMBL/GenBank/DDBJ whole genome shotgun (WGS) entry which is preliminary data.</text>
</comment>
<dbReference type="PANTHER" id="PTHR30437">
    <property type="entry name" value="TRANSCRIPTION ELONGATION FACTOR GREA"/>
    <property type="match status" value="1"/>
</dbReference>
<name>S2KYI0_LITA3</name>
<reference evidence="3 4" key="1">
    <citation type="journal article" date="2013" name="Genome Announc.">
        <title>Draft genome sequence of the moderately halophilic gammaproteobacterium Halomonas anticariensis FP35.</title>
        <authorList>
            <person name="Tahrioui A."/>
            <person name="Quesada E."/>
            <person name="Llamas I."/>
        </authorList>
    </citation>
    <scope>NUCLEOTIDE SEQUENCE [LARGE SCALE GENOMIC DNA]</scope>
    <source>
        <strain evidence="4">DSM 16096 / CECT 5854 / LMG 22089 / FP35</strain>
    </source>
</reference>
<dbReference type="GO" id="GO:0003677">
    <property type="term" value="F:DNA binding"/>
    <property type="evidence" value="ECO:0007669"/>
    <property type="project" value="InterPro"/>
</dbReference>
<dbReference type="Gene3D" id="3.10.50.30">
    <property type="entry name" value="Transcription elongation factor, GreA/GreB, C-terminal domain"/>
    <property type="match status" value="1"/>
</dbReference>
<proteinExistence type="predicted"/>
<keyword evidence="4" id="KW-1185">Reference proteome</keyword>
<dbReference type="STRING" id="1121939.L861_14240"/>
<dbReference type="AlphaFoldDB" id="S2KYI0"/>
<dbReference type="OrthoDB" id="192847at2"/>
<dbReference type="GO" id="GO:0032784">
    <property type="term" value="P:regulation of DNA-templated transcription elongation"/>
    <property type="evidence" value="ECO:0007669"/>
    <property type="project" value="InterPro"/>
</dbReference>
<dbReference type="InterPro" id="IPR029462">
    <property type="entry name" value="Rnk_N"/>
</dbReference>
<dbReference type="InterPro" id="IPR001437">
    <property type="entry name" value="Tscrpt_elong_fac_GreA/B_C"/>
</dbReference>
<dbReference type="RefSeq" id="WP_016418696.1">
    <property type="nucleotide sequence ID" value="NZ_AUAB01000011.1"/>
</dbReference>
<dbReference type="GO" id="GO:0006354">
    <property type="term" value="P:DNA-templated transcription elongation"/>
    <property type="evidence" value="ECO:0007669"/>
    <property type="project" value="TreeGrafter"/>
</dbReference>
<dbReference type="Gene3D" id="1.10.286.20">
    <property type="match status" value="1"/>
</dbReference>
<feature type="domain" description="Regulator of nucleoside diphosphate kinase N-terminal" evidence="2">
    <location>
        <begin position="5"/>
        <end position="44"/>
    </location>
</feature>
<dbReference type="NCBIfam" id="NF004396">
    <property type="entry name" value="PRK05753.1"/>
    <property type="match status" value="1"/>
</dbReference>
<evidence type="ECO:0008006" key="5">
    <source>
        <dbReference type="Google" id="ProtNLM"/>
    </source>
</evidence>
<dbReference type="PATRIC" id="fig|1121939.11.peg.4191"/>
<dbReference type="Proteomes" id="UP000014463">
    <property type="component" value="Unassembled WGS sequence"/>
</dbReference>
<protein>
    <recommendedName>
        <fullName evidence="5">Nucleoside diphosphate kinase regulator</fullName>
    </recommendedName>
</protein>
<dbReference type="GO" id="GO:0070063">
    <property type="term" value="F:RNA polymerase binding"/>
    <property type="evidence" value="ECO:0007669"/>
    <property type="project" value="InterPro"/>
</dbReference>
<dbReference type="InterPro" id="IPR036953">
    <property type="entry name" value="GreA/GreB_C_sf"/>
</dbReference>
<accession>S2KYI0</accession>
<evidence type="ECO:0000313" key="3">
    <source>
        <dbReference type="EMBL" id="EPC00429.1"/>
    </source>
</evidence>
<evidence type="ECO:0000259" key="2">
    <source>
        <dbReference type="Pfam" id="PF14760"/>
    </source>
</evidence>
<evidence type="ECO:0000313" key="4">
    <source>
        <dbReference type="Proteomes" id="UP000014463"/>
    </source>
</evidence>
<dbReference type="Pfam" id="PF01272">
    <property type="entry name" value="GreA_GreB"/>
    <property type="match status" value="1"/>
</dbReference>
<dbReference type="EMBL" id="ASTJ01000041">
    <property type="protein sequence ID" value="EPC00429.1"/>
    <property type="molecule type" value="Genomic_DNA"/>
</dbReference>
<dbReference type="PANTHER" id="PTHR30437:SF5">
    <property type="entry name" value="REGULATOR OF NUCLEOSIDE DIPHOSPHATE KINASE"/>
    <property type="match status" value="1"/>
</dbReference>
<sequence length="137" mass="15575">MQTRPDIIINRLDAERLQHLIDNAEEKDMSVATALEAELLRGEIIEPEEMPMDAVSMNSQVRFTDLSRNRQIVRTLVYPHGLSSTPDAISILAPIGAAMLGLRTGDTIDWQLPDGSVSQLRIDEILWQPEREKQYHR</sequence>
<dbReference type="eggNOG" id="COG0782">
    <property type="taxonomic scope" value="Bacteria"/>
</dbReference>